<organism evidence="2 3">
    <name type="scientific">Cognatishimia activa</name>
    <dbReference type="NCBI Taxonomy" id="1715691"/>
    <lineage>
        <taxon>Bacteria</taxon>
        <taxon>Pseudomonadati</taxon>
        <taxon>Pseudomonadota</taxon>
        <taxon>Alphaproteobacteria</taxon>
        <taxon>Rhodobacterales</taxon>
        <taxon>Paracoccaceae</taxon>
        <taxon>Cognatishimia</taxon>
    </lineage>
</organism>
<accession>A0A0P1IWD9</accession>
<dbReference type="GO" id="GO:0004519">
    <property type="term" value="F:endonuclease activity"/>
    <property type="evidence" value="ECO:0007669"/>
    <property type="project" value="UniProtKB-KW"/>
</dbReference>
<dbReference type="EMBL" id="CYUE01000013">
    <property type="protein sequence ID" value="CUK25661.1"/>
    <property type="molecule type" value="Genomic_DNA"/>
</dbReference>
<keyword evidence="3" id="KW-1185">Reference proteome</keyword>
<keyword evidence="2" id="KW-0255">Endonuclease</keyword>
<sequence>MKVKVLSWNVEHFTGKKSGARKDRLKRVIDVIKQEDPDVFGLIEVESDDVEDAFKDAFPNHSQFVTRGDNSQQILTSVRPGLGNLTIQKDQFKKNNPYLRPAAWLNLHDGTGKDDLYFLFSHFKSSSTPEGFGLRDAMFDHVKKLKKKYDEKHETEGGCKMVLLGDLNFMGMNLTYSDKDFVNYEEIERFDKILGRQGLDRKTMTLPQVIPSKYEDHYTDEADELNIPYVPRPMTYNGGSDSSYVPALLDAVYATDNLTFTPTGGEDVRVGGWAEEASEAAQDDWIERFSDHAPLIFEVSTT</sequence>
<feature type="domain" description="Endonuclease/exonuclease/phosphatase" evidence="1">
    <location>
        <begin position="6"/>
        <end position="292"/>
    </location>
</feature>
<dbReference type="OrthoDB" id="6396729at2"/>
<dbReference type="Proteomes" id="UP000051184">
    <property type="component" value="Unassembled WGS sequence"/>
</dbReference>
<evidence type="ECO:0000313" key="3">
    <source>
        <dbReference type="Proteomes" id="UP000051184"/>
    </source>
</evidence>
<evidence type="ECO:0000313" key="2">
    <source>
        <dbReference type="EMBL" id="CUK25661.1"/>
    </source>
</evidence>
<dbReference type="GO" id="GO:0004527">
    <property type="term" value="F:exonuclease activity"/>
    <property type="evidence" value="ECO:0007669"/>
    <property type="project" value="UniProtKB-KW"/>
</dbReference>
<proteinExistence type="predicted"/>
<dbReference type="InterPro" id="IPR036691">
    <property type="entry name" value="Endo/exonu/phosph_ase_sf"/>
</dbReference>
<keyword evidence="2" id="KW-0540">Nuclease</keyword>
<keyword evidence="2" id="KW-0269">Exonuclease</keyword>
<evidence type="ECO:0000259" key="1">
    <source>
        <dbReference type="Pfam" id="PF03372"/>
    </source>
</evidence>
<protein>
    <submittedName>
        <fullName evidence="2">Endonuclease/Exonuclease/phosphatase family protein</fullName>
    </submittedName>
</protein>
<keyword evidence="2" id="KW-0378">Hydrolase</keyword>
<dbReference type="AlphaFoldDB" id="A0A0P1IWD9"/>
<dbReference type="Pfam" id="PF03372">
    <property type="entry name" value="Exo_endo_phos"/>
    <property type="match status" value="1"/>
</dbReference>
<dbReference type="SUPFAM" id="SSF56219">
    <property type="entry name" value="DNase I-like"/>
    <property type="match status" value="1"/>
</dbReference>
<dbReference type="InterPro" id="IPR005135">
    <property type="entry name" value="Endo/exonuclease/phosphatase"/>
</dbReference>
<name>A0A0P1IWD9_9RHOB</name>
<dbReference type="RefSeq" id="WP_058314627.1">
    <property type="nucleotide sequence ID" value="NZ_CYTO01000010.1"/>
</dbReference>
<reference evidence="3" key="1">
    <citation type="submission" date="2015-09" db="EMBL/GenBank/DDBJ databases">
        <authorList>
            <person name="Rodrigo-Torres Lidia"/>
            <person name="Arahal R.David."/>
        </authorList>
    </citation>
    <scope>NUCLEOTIDE SEQUENCE [LARGE SCALE GENOMIC DNA]</scope>
    <source>
        <strain evidence="3">CECT 5114</strain>
    </source>
</reference>
<dbReference type="STRING" id="1715691.TA5113_01724"/>
<gene>
    <name evidence="2" type="ORF">TA5114_01463</name>
</gene>
<dbReference type="Gene3D" id="3.60.10.10">
    <property type="entry name" value="Endonuclease/exonuclease/phosphatase"/>
    <property type="match status" value="1"/>
</dbReference>